<evidence type="ECO:0000313" key="3">
    <source>
        <dbReference type="Proteomes" id="UP000028701"/>
    </source>
</evidence>
<evidence type="ECO:0000313" key="2">
    <source>
        <dbReference type="EMBL" id="GAK69515.1"/>
    </source>
</evidence>
<dbReference type="EMBL" id="BBJU01000007">
    <property type="protein sequence ID" value="GAK69515.1"/>
    <property type="molecule type" value="Genomic_DNA"/>
</dbReference>
<proteinExistence type="predicted"/>
<evidence type="ECO:0000256" key="1">
    <source>
        <dbReference type="SAM" id="SignalP"/>
    </source>
</evidence>
<reference evidence="2 3" key="1">
    <citation type="submission" date="2014-08" db="EMBL/GenBank/DDBJ databases">
        <title>Whole genome shotgun sequence of Rhizobium rubi NBRC 13261.</title>
        <authorList>
            <person name="Katano-Makiyama Y."/>
            <person name="Hosoyama A."/>
            <person name="Hashimoto M."/>
            <person name="Hosoyama Y."/>
            <person name="Noguchi M."/>
            <person name="Tsuchikane K."/>
            <person name="Uohara A."/>
            <person name="Ohji S."/>
            <person name="Ichikawa N."/>
            <person name="Kimura A."/>
            <person name="Yamazoe A."/>
            <person name="Fujita N."/>
        </authorList>
    </citation>
    <scope>NUCLEOTIDE SEQUENCE [LARGE SCALE GENOMIC DNA]</scope>
    <source>
        <strain evidence="2 3">NBRC 13261</strain>
    </source>
</reference>
<comment type="caution">
    <text evidence="2">The sequence shown here is derived from an EMBL/GenBank/DDBJ whole genome shotgun (WGS) entry which is preliminary data.</text>
</comment>
<gene>
    <name evidence="2" type="ORF">RRU01S_07_00400</name>
</gene>
<feature type="chain" id="PRO_5001756082" description="DUF1800 domain-containing protein" evidence="1">
    <location>
        <begin position="22"/>
        <end position="75"/>
    </location>
</feature>
<protein>
    <recommendedName>
        <fullName evidence="4">DUF1800 domain-containing protein</fullName>
    </recommendedName>
</protein>
<dbReference type="Proteomes" id="UP000028701">
    <property type="component" value="Unassembled WGS sequence"/>
</dbReference>
<organism evidence="2 3">
    <name type="scientific">Agrobacterium rubi TR3 = NBRC 13261</name>
    <dbReference type="NCBI Taxonomy" id="1368415"/>
    <lineage>
        <taxon>Bacteria</taxon>
        <taxon>Pseudomonadati</taxon>
        <taxon>Pseudomonadota</taxon>
        <taxon>Alphaproteobacteria</taxon>
        <taxon>Hyphomicrobiales</taxon>
        <taxon>Rhizobiaceae</taxon>
        <taxon>Rhizobium/Agrobacterium group</taxon>
        <taxon>Agrobacterium</taxon>
    </lineage>
</organism>
<keyword evidence="1" id="KW-0732">Signal</keyword>
<dbReference type="eggNOG" id="COG5267">
    <property type="taxonomic scope" value="Bacteria"/>
</dbReference>
<accession>A0A081CS69</accession>
<name>A0A081CS69_9HYPH</name>
<dbReference type="AlphaFoldDB" id="A0A081CS69"/>
<feature type="signal peptide" evidence="1">
    <location>
        <begin position="1"/>
        <end position="21"/>
    </location>
</feature>
<sequence length="75" mass="8016">MPFKVSVAAFGLLLTATQVDALSLSETRHLLDRTGFGSSPQETSRFLALTREEAVDHLLGSLGQPAVLPPPPFVL</sequence>
<evidence type="ECO:0008006" key="4">
    <source>
        <dbReference type="Google" id="ProtNLM"/>
    </source>
</evidence>